<dbReference type="AlphaFoldDB" id="A0A3E1K5J6"/>
<protein>
    <submittedName>
        <fullName evidence="1">Uncharacterized protein</fullName>
    </submittedName>
</protein>
<evidence type="ECO:0000313" key="2">
    <source>
        <dbReference type="Proteomes" id="UP000260351"/>
    </source>
</evidence>
<dbReference type="RefSeq" id="WP_116651783.1">
    <property type="nucleotide sequence ID" value="NZ_QUZK01000051.1"/>
</dbReference>
<proteinExistence type="predicted"/>
<organism evidence="1 2">
    <name type="scientific">Wenzhouxiangella sediminis</name>
    <dbReference type="NCBI Taxonomy" id="1792836"/>
    <lineage>
        <taxon>Bacteria</taxon>
        <taxon>Pseudomonadati</taxon>
        <taxon>Pseudomonadota</taxon>
        <taxon>Gammaproteobacteria</taxon>
        <taxon>Chromatiales</taxon>
        <taxon>Wenzhouxiangellaceae</taxon>
        <taxon>Wenzhouxiangella</taxon>
    </lineage>
</organism>
<accession>A0A3E1K5J6</accession>
<evidence type="ECO:0000313" key="1">
    <source>
        <dbReference type="EMBL" id="RFF29228.1"/>
    </source>
</evidence>
<dbReference type="Proteomes" id="UP000260351">
    <property type="component" value="Unassembled WGS sequence"/>
</dbReference>
<keyword evidence="2" id="KW-1185">Reference proteome</keyword>
<sequence length="135" mass="14865">MSETIISAVFKFIGRLGRASWWRERLELGDIVGVFPHSRISVKLKLRNKADVAAAIHGAVVDFEGDEKRQARAWVLSKDQSKDWLPIGRSELIVDWEPSSGDGAVSGIRVTIEGVELAVSGEGIEKIRAEIAARK</sequence>
<name>A0A3E1K5J6_9GAMM</name>
<comment type="caution">
    <text evidence="1">The sequence shown here is derived from an EMBL/GenBank/DDBJ whole genome shotgun (WGS) entry which is preliminary data.</text>
</comment>
<reference evidence="1 2" key="1">
    <citation type="submission" date="2018-08" db="EMBL/GenBank/DDBJ databases">
        <title>Wenzhouxiangella salilacus sp. nov., a novel bacterium isolated from a saline lake in Xinjiang Province, China.</title>
        <authorList>
            <person name="Han S."/>
        </authorList>
    </citation>
    <scope>NUCLEOTIDE SEQUENCE [LARGE SCALE GENOMIC DNA]</scope>
    <source>
        <strain evidence="1 2">XDB06</strain>
    </source>
</reference>
<dbReference type="EMBL" id="QUZK01000051">
    <property type="protein sequence ID" value="RFF29228.1"/>
    <property type="molecule type" value="Genomic_DNA"/>
</dbReference>
<gene>
    <name evidence="1" type="ORF">DZC52_14075</name>
</gene>